<dbReference type="InterPro" id="IPR001873">
    <property type="entry name" value="ENaC"/>
</dbReference>
<protein>
    <submittedName>
        <fullName evidence="16">Epithelial sodium channel gamma</fullName>
    </submittedName>
</protein>
<dbReference type="Gene3D" id="2.60.470.10">
    <property type="entry name" value="Acid-sensing ion channels like domains"/>
    <property type="match status" value="1"/>
</dbReference>
<dbReference type="NCBIfam" id="TIGR00859">
    <property type="entry name" value="ENaC"/>
    <property type="match status" value="1"/>
</dbReference>
<dbReference type="PRINTS" id="PR01078">
    <property type="entry name" value="AMINACHANNEL"/>
</dbReference>
<dbReference type="InterPro" id="IPR004724">
    <property type="entry name" value="ENaC_chordates"/>
</dbReference>
<dbReference type="InterPro" id="IPR020903">
    <property type="entry name" value="ENaC_CS"/>
</dbReference>
<dbReference type="EMBL" id="AB857725">
    <property type="protein sequence ID" value="BAO27804.1"/>
    <property type="molecule type" value="mRNA"/>
</dbReference>
<evidence type="ECO:0000256" key="12">
    <source>
        <dbReference type="ARBA" id="ARBA00023303"/>
    </source>
</evidence>
<evidence type="ECO:0000256" key="4">
    <source>
        <dbReference type="ARBA" id="ARBA00022475"/>
    </source>
</evidence>
<name>W0S9F6_PROAN</name>
<evidence type="ECO:0000256" key="6">
    <source>
        <dbReference type="ARBA" id="ARBA00022989"/>
    </source>
</evidence>
<dbReference type="PANTHER" id="PTHR11690:SF19">
    <property type="entry name" value="AMILORIDE-SENSITIVE SODIUM CHANNEL SUBUNIT GAMMA"/>
    <property type="match status" value="1"/>
</dbReference>
<dbReference type="Gene3D" id="1.10.287.770">
    <property type="entry name" value="YojJ-like"/>
    <property type="match status" value="1"/>
</dbReference>
<evidence type="ECO:0000256" key="2">
    <source>
        <dbReference type="ARBA" id="ARBA00022448"/>
    </source>
</evidence>
<feature type="transmembrane region" description="Helical" evidence="15">
    <location>
        <begin position="54"/>
        <end position="79"/>
    </location>
</feature>
<evidence type="ECO:0000256" key="11">
    <source>
        <dbReference type="ARBA" id="ARBA00023201"/>
    </source>
</evidence>
<gene>
    <name evidence="16" type="primary">ENaC gamma</name>
</gene>
<dbReference type="GO" id="GO:0015280">
    <property type="term" value="F:ligand-gated sodium channel activity"/>
    <property type="evidence" value="ECO:0007669"/>
    <property type="project" value="InterPro"/>
</dbReference>
<evidence type="ECO:0000313" key="16">
    <source>
        <dbReference type="EMBL" id="BAO27804.1"/>
    </source>
</evidence>
<evidence type="ECO:0000256" key="8">
    <source>
        <dbReference type="ARBA" id="ARBA00023065"/>
    </source>
</evidence>
<evidence type="ECO:0000256" key="1">
    <source>
        <dbReference type="ARBA" id="ARBA00004424"/>
    </source>
</evidence>
<dbReference type="GO" id="GO:0016324">
    <property type="term" value="C:apical plasma membrane"/>
    <property type="evidence" value="ECO:0007669"/>
    <property type="project" value="UniProtKB-SubCell"/>
</dbReference>
<evidence type="ECO:0000256" key="3">
    <source>
        <dbReference type="ARBA" id="ARBA00022461"/>
    </source>
</evidence>
<keyword evidence="8" id="KW-0406">Ion transport</keyword>
<keyword evidence="12 16" id="KW-0407">Ion channel</keyword>
<comment type="catalytic activity">
    <reaction evidence="13">
        <text>Na(+)(in) = Na(+)(out)</text>
        <dbReference type="Rhea" id="RHEA:34963"/>
        <dbReference type="ChEBI" id="CHEBI:29101"/>
    </reaction>
</comment>
<accession>W0S9F6</accession>
<dbReference type="AlphaFoldDB" id="W0S9F6"/>
<organism evidence="16">
    <name type="scientific">Protopterus annectens</name>
    <name type="common">African lungfish</name>
    <dbReference type="NCBI Taxonomy" id="7888"/>
    <lineage>
        <taxon>Eukaryota</taxon>
        <taxon>Metazoa</taxon>
        <taxon>Chordata</taxon>
        <taxon>Craniata</taxon>
        <taxon>Vertebrata</taxon>
        <taxon>Euteleostomi</taxon>
        <taxon>Dipnomorpha</taxon>
        <taxon>Ceratodontiformes</taxon>
        <taxon>Lepidosirenoidei</taxon>
        <taxon>Protopteridae</taxon>
        <taxon>Protopterus</taxon>
    </lineage>
</organism>
<dbReference type="Pfam" id="PF00858">
    <property type="entry name" value="ASC"/>
    <property type="match status" value="1"/>
</dbReference>
<keyword evidence="10" id="KW-1015">Disulfide bond</keyword>
<evidence type="ECO:0000256" key="7">
    <source>
        <dbReference type="ARBA" id="ARBA00023053"/>
    </source>
</evidence>
<keyword evidence="7" id="KW-0915">Sodium</keyword>
<dbReference type="PROSITE" id="PS01206">
    <property type="entry name" value="ASC"/>
    <property type="match status" value="1"/>
</dbReference>
<sequence>MKNTKKFKESVKKQLPLTGPESRTVKDLMDWYCNNTNTHGCRRIAVSRGHLRRWIWICFTLTAVAIIFWQYTLLVMSYYSVTVSVMVKYQTLSFPAVTVCNINPYKPNTTISLLDELNRQARKILEKLYGFCTDCGSGNFSSRSLSLDDIPVKTRSLNLLQDMSLIKVETAKDGQLVASDIVTDLQYRISGTAITRMYNNMDLTSLGGQGHVGFKVCNQGQDNCVIYTFNSGITALQEWYRLNFIDIMAQVPNEKKAEMGYSADELIVSCMYDGQACDSRNFTLFQHPLHGNCYTFNSGNDGNILQTLIGGNARGLKLILYTENDDYNPFLFTSMGAKVIVTDQNEYPLIDDVGLEVQTAMETLVGLQLTDSAKLSQPYSDCTVDGSDVMEENLYNKSYSLQICLHSCFQKEMVNSCGCAYYEQPLPPGAEYCSYEKFPGWIYCYYQLQDKFVNERLPCQDVCKEPCNSKDFEITKSLAQWPSGASEAWVIRLLDWERGLNGTLSKNDLVNLAIFYQDLNWRSLSESPANSIVTLLSNFGGQNGLWMSCSVVCFIEIWEVFLVDILTILVRNWFRKAKLWWNKKKEGQEQVYNQNRHTGHDNPVCVEDEDPPTFHTAMQLPCVQTGEVPSTPPPQYDALRIQNVFDEQFSDTEVN</sequence>
<keyword evidence="4" id="KW-1003">Cell membrane</keyword>
<keyword evidence="11" id="KW-0739">Sodium transport</keyword>
<evidence type="ECO:0000256" key="14">
    <source>
        <dbReference type="ARBA" id="ARBA00038067"/>
    </source>
</evidence>
<dbReference type="FunFam" id="2.60.470.10:FF:000005">
    <property type="entry name" value="Amiloride-sensitive sodium channel subunit gamma"/>
    <property type="match status" value="1"/>
</dbReference>
<evidence type="ECO:0000256" key="9">
    <source>
        <dbReference type="ARBA" id="ARBA00023136"/>
    </source>
</evidence>
<evidence type="ECO:0000256" key="13">
    <source>
        <dbReference type="ARBA" id="ARBA00036239"/>
    </source>
</evidence>
<evidence type="ECO:0000256" key="10">
    <source>
        <dbReference type="ARBA" id="ARBA00023157"/>
    </source>
</evidence>
<keyword evidence="2" id="KW-0813">Transport</keyword>
<reference evidence="16" key="1">
    <citation type="submission" date="2013-10" db="EMBL/GenBank/DDBJ databases">
        <title>ENaC expression in African lungfish.</title>
        <authorList>
            <person name="Konno N."/>
            <person name="Uchiyama M."/>
        </authorList>
    </citation>
    <scope>NUCLEOTIDE SEQUENCE</scope>
</reference>
<evidence type="ECO:0000256" key="5">
    <source>
        <dbReference type="ARBA" id="ARBA00022692"/>
    </source>
</evidence>
<proteinExistence type="evidence at transcript level"/>
<comment type="similarity">
    <text evidence="14">Belongs to the amiloride-sensitive sodium channel (TC 1.A.6) family. SCNN1G subfamily.</text>
</comment>
<keyword evidence="6 15" id="KW-1133">Transmembrane helix</keyword>
<comment type="subcellular location">
    <subcellularLocation>
        <location evidence="1">Apical cell membrane</location>
        <topology evidence="1">Multi-pass membrane protein</topology>
    </subcellularLocation>
</comment>
<dbReference type="PANTHER" id="PTHR11690">
    <property type="entry name" value="AMILORIDE-SENSITIVE SODIUM CHANNEL-RELATED"/>
    <property type="match status" value="1"/>
</dbReference>
<keyword evidence="5 15" id="KW-0812">Transmembrane</keyword>
<evidence type="ECO:0000256" key="15">
    <source>
        <dbReference type="SAM" id="Phobius"/>
    </source>
</evidence>
<keyword evidence="3" id="KW-0894">Sodium channel</keyword>
<keyword evidence="9 15" id="KW-0472">Membrane</keyword>